<feature type="binding site" evidence="18">
    <location>
        <position position="185"/>
    </location>
    <ligand>
        <name>Zn(2+)</name>
        <dbReference type="ChEBI" id="CHEBI:29105"/>
    </ligand>
</feature>
<reference evidence="21 22" key="1">
    <citation type="journal article" date="2015" name="BMC Genomics">
        <title>Comparative genomics of Fructobacillus spp. and Leuconostoc spp. reveals niche-specific evolution of Fructobacillus spp.</title>
        <authorList>
            <person name="Endo A."/>
            <person name="Tanizawa Y."/>
            <person name="Tanaka N."/>
            <person name="Maeno S."/>
            <person name="Kumar H."/>
            <person name="Shiwa Y."/>
            <person name="Okada S."/>
            <person name="Yoshikawa H."/>
            <person name="Dicks L."/>
            <person name="Nakagawa J."/>
            <person name="Arita M."/>
        </authorList>
    </citation>
    <scope>NUCLEOTIDE SEQUENCE [LARGE SCALE GENOMIC DNA]</scope>
    <source>
        <strain evidence="21 22">DSM 15468</strain>
    </source>
</reference>
<evidence type="ECO:0000256" key="1">
    <source>
        <dbReference type="ARBA" id="ARBA00001393"/>
    </source>
</evidence>
<evidence type="ECO:0000256" key="15">
    <source>
        <dbReference type="ARBA" id="ARBA00023141"/>
    </source>
</evidence>
<comment type="similarity">
    <text evidence="6 18">Belongs to the sugar phosphate cyclases superfamily. Dehydroquinate synthase family.</text>
</comment>
<dbReference type="EMBL" id="DF968064">
    <property type="protein sequence ID" value="GAP02664.1"/>
    <property type="molecule type" value="Genomic_DNA"/>
</dbReference>
<dbReference type="InterPro" id="IPR016037">
    <property type="entry name" value="DHQ_synth_AroB"/>
</dbReference>
<dbReference type="STRING" id="220714.SAMN05660469_0599"/>
<dbReference type="InterPro" id="IPR030963">
    <property type="entry name" value="DHQ_synth_fam"/>
</dbReference>
<comment type="cofactor">
    <cofactor evidence="3">
        <name>Zn(2+)</name>
        <dbReference type="ChEBI" id="CHEBI:29105"/>
    </cofactor>
</comment>
<dbReference type="Pfam" id="PF01761">
    <property type="entry name" value="DHQ_synthase"/>
    <property type="match status" value="1"/>
</dbReference>
<keyword evidence="13 18" id="KW-0862">Zinc</keyword>
<dbReference type="AlphaFoldDB" id="A0A3F3GT20"/>
<protein>
    <recommendedName>
        <fullName evidence="8 18">3-dehydroquinate synthase</fullName>
        <shortName evidence="18">DHQS</shortName>
        <ecNumber evidence="7 18">4.2.3.4</ecNumber>
    </recommendedName>
</protein>
<evidence type="ECO:0000256" key="2">
    <source>
        <dbReference type="ARBA" id="ARBA00001911"/>
    </source>
</evidence>
<organism evidence="21 22">
    <name type="scientific">Fructobacillus pseudoficulneus</name>
    <dbReference type="NCBI Taxonomy" id="220714"/>
    <lineage>
        <taxon>Bacteria</taxon>
        <taxon>Bacillati</taxon>
        <taxon>Bacillota</taxon>
        <taxon>Bacilli</taxon>
        <taxon>Lactobacillales</taxon>
        <taxon>Lactobacillaceae</taxon>
        <taxon>Fructobacillus</taxon>
    </lineage>
</organism>
<dbReference type="Gene3D" id="3.40.50.1970">
    <property type="match status" value="1"/>
</dbReference>
<dbReference type="EC" id="4.2.3.4" evidence="7 18"/>
<evidence type="ECO:0000256" key="11">
    <source>
        <dbReference type="ARBA" id="ARBA00022723"/>
    </source>
</evidence>
<evidence type="ECO:0000256" key="8">
    <source>
        <dbReference type="ARBA" id="ARBA00017684"/>
    </source>
</evidence>
<dbReference type="InterPro" id="IPR050071">
    <property type="entry name" value="Dehydroquinate_synthase"/>
</dbReference>
<comment type="cofactor">
    <cofactor evidence="18">
        <name>Co(2+)</name>
        <dbReference type="ChEBI" id="CHEBI:48828"/>
    </cofactor>
    <cofactor evidence="18">
        <name>Zn(2+)</name>
        <dbReference type="ChEBI" id="CHEBI:29105"/>
    </cofactor>
    <text evidence="18">Binds 1 divalent metal cation per subunit. Can use either Co(2+) or Zn(2+).</text>
</comment>
<keyword evidence="14 18" id="KW-0520">NAD</keyword>
<evidence type="ECO:0000256" key="18">
    <source>
        <dbReference type="HAMAP-Rule" id="MF_00110"/>
    </source>
</evidence>
<evidence type="ECO:0000256" key="5">
    <source>
        <dbReference type="ARBA" id="ARBA00004661"/>
    </source>
</evidence>
<evidence type="ECO:0000256" key="10">
    <source>
        <dbReference type="ARBA" id="ARBA00022605"/>
    </source>
</evidence>
<dbReference type="GO" id="GO:0009073">
    <property type="term" value="P:aromatic amino acid family biosynthetic process"/>
    <property type="evidence" value="ECO:0007669"/>
    <property type="project" value="UniProtKB-KW"/>
</dbReference>
<dbReference type="PANTHER" id="PTHR43622:SF7">
    <property type="entry name" value="3-DEHYDROQUINATE SYNTHASE, CHLOROPLASTIC"/>
    <property type="match status" value="1"/>
</dbReference>
<feature type="binding site" evidence="18">
    <location>
        <begin position="106"/>
        <end position="110"/>
    </location>
    <ligand>
        <name>NAD(+)</name>
        <dbReference type="ChEBI" id="CHEBI:57540"/>
    </ligand>
</feature>
<feature type="binding site" evidence="18">
    <location>
        <begin position="130"/>
        <end position="131"/>
    </location>
    <ligand>
        <name>NAD(+)</name>
        <dbReference type="ChEBI" id="CHEBI:57540"/>
    </ligand>
</feature>
<dbReference type="Gene3D" id="1.20.1090.10">
    <property type="entry name" value="Dehydroquinate synthase-like - alpha domain"/>
    <property type="match status" value="1"/>
</dbReference>
<dbReference type="GO" id="GO:0046872">
    <property type="term" value="F:metal ion binding"/>
    <property type="evidence" value="ECO:0007669"/>
    <property type="project" value="UniProtKB-KW"/>
</dbReference>
<dbReference type="Proteomes" id="UP000061227">
    <property type="component" value="Unassembled WGS sequence"/>
</dbReference>
<feature type="binding site" evidence="18">
    <location>
        <position position="246"/>
    </location>
    <ligand>
        <name>Zn(2+)</name>
        <dbReference type="ChEBI" id="CHEBI:29105"/>
    </ligand>
</feature>
<dbReference type="GO" id="GO:0008652">
    <property type="term" value="P:amino acid biosynthetic process"/>
    <property type="evidence" value="ECO:0007669"/>
    <property type="project" value="UniProtKB-KW"/>
</dbReference>
<evidence type="ECO:0000313" key="22">
    <source>
        <dbReference type="Proteomes" id="UP000061227"/>
    </source>
</evidence>
<evidence type="ECO:0000259" key="19">
    <source>
        <dbReference type="Pfam" id="PF01761"/>
    </source>
</evidence>
<proteinExistence type="inferred from homology"/>
<evidence type="ECO:0000256" key="16">
    <source>
        <dbReference type="ARBA" id="ARBA00023239"/>
    </source>
</evidence>
<evidence type="ECO:0000256" key="12">
    <source>
        <dbReference type="ARBA" id="ARBA00022741"/>
    </source>
</evidence>
<dbReference type="UniPathway" id="UPA00053">
    <property type="reaction ID" value="UER00085"/>
</dbReference>
<keyword evidence="16 18" id="KW-0456">Lyase</keyword>
<dbReference type="SUPFAM" id="SSF56796">
    <property type="entry name" value="Dehydroquinate synthase-like"/>
    <property type="match status" value="1"/>
</dbReference>
<dbReference type="CDD" id="cd08195">
    <property type="entry name" value="DHQS"/>
    <property type="match status" value="1"/>
</dbReference>
<dbReference type="PIRSF" id="PIRSF001455">
    <property type="entry name" value="DHQ_synth"/>
    <property type="match status" value="1"/>
</dbReference>
<comment type="function">
    <text evidence="18">Catalyzes the conversion of 3-deoxy-D-arabino-heptulosonate 7-phosphate (DAHP) to dehydroquinate (DHQ).</text>
</comment>
<dbReference type="HAMAP" id="MF_00110">
    <property type="entry name" value="DHQ_synthase"/>
    <property type="match status" value="1"/>
</dbReference>
<evidence type="ECO:0000256" key="17">
    <source>
        <dbReference type="ARBA" id="ARBA00023285"/>
    </source>
</evidence>
<keyword evidence="12 18" id="KW-0547">Nucleotide-binding</keyword>
<evidence type="ECO:0000256" key="6">
    <source>
        <dbReference type="ARBA" id="ARBA00005412"/>
    </source>
</evidence>
<dbReference type="NCBIfam" id="TIGR01357">
    <property type="entry name" value="aroB"/>
    <property type="match status" value="1"/>
</dbReference>
<dbReference type="GO" id="GO:0003856">
    <property type="term" value="F:3-dehydroquinate synthase activity"/>
    <property type="evidence" value="ECO:0007669"/>
    <property type="project" value="UniProtKB-UniRule"/>
</dbReference>
<evidence type="ECO:0000256" key="4">
    <source>
        <dbReference type="ARBA" id="ARBA00004496"/>
    </source>
</evidence>
<evidence type="ECO:0000259" key="20">
    <source>
        <dbReference type="Pfam" id="PF24621"/>
    </source>
</evidence>
<dbReference type="GO" id="GO:0009423">
    <property type="term" value="P:chorismate biosynthetic process"/>
    <property type="evidence" value="ECO:0007669"/>
    <property type="project" value="UniProtKB-UniRule"/>
</dbReference>
<keyword evidence="17 18" id="KW-0170">Cobalt</keyword>
<comment type="caution">
    <text evidence="18">Lacks conserved residue(s) required for the propagation of feature annotation.</text>
</comment>
<comment type="pathway">
    <text evidence="5 18">Metabolic intermediate biosynthesis; chorismate biosynthesis; chorismate from D-erythrose 4-phosphate and phosphoenolpyruvate: step 2/7.</text>
</comment>
<comment type="catalytic activity">
    <reaction evidence="1 18">
        <text>7-phospho-2-dehydro-3-deoxy-D-arabino-heptonate = 3-dehydroquinate + phosphate</text>
        <dbReference type="Rhea" id="RHEA:21968"/>
        <dbReference type="ChEBI" id="CHEBI:32364"/>
        <dbReference type="ChEBI" id="CHEBI:43474"/>
        <dbReference type="ChEBI" id="CHEBI:58394"/>
        <dbReference type="EC" id="4.2.3.4"/>
    </reaction>
</comment>
<dbReference type="PANTHER" id="PTHR43622">
    <property type="entry name" value="3-DEHYDROQUINATE SYNTHASE"/>
    <property type="match status" value="1"/>
</dbReference>
<accession>A0A3F3GT20</accession>
<dbReference type="InterPro" id="IPR030960">
    <property type="entry name" value="DHQS/DOIS_N"/>
</dbReference>
<feature type="domain" description="3-dehydroquinate synthase N-terminal" evidence="19">
    <location>
        <begin position="69"/>
        <end position="180"/>
    </location>
</feature>
<keyword evidence="9 18" id="KW-0963">Cytoplasm</keyword>
<dbReference type="GO" id="GO:0000166">
    <property type="term" value="F:nucleotide binding"/>
    <property type="evidence" value="ECO:0007669"/>
    <property type="project" value="UniProtKB-KW"/>
</dbReference>
<keyword evidence="10 18" id="KW-0028">Amino-acid biosynthesis</keyword>
<feature type="domain" description="3-dehydroquinate synthase C-terminal" evidence="20">
    <location>
        <begin position="182"/>
        <end position="318"/>
    </location>
</feature>
<dbReference type="RefSeq" id="WP_059377125.1">
    <property type="nucleotide sequence ID" value="NZ_DF968064.1"/>
</dbReference>
<dbReference type="GO" id="GO:0005737">
    <property type="term" value="C:cytoplasm"/>
    <property type="evidence" value="ECO:0007669"/>
    <property type="project" value="UniProtKB-SubCell"/>
</dbReference>
<feature type="binding site" evidence="18">
    <location>
        <position position="152"/>
    </location>
    <ligand>
        <name>NAD(+)</name>
        <dbReference type="ChEBI" id="CHEBI:57540"/>
    </ligand>
</feature>
<sequence>MKEIVVTAKEKDYTVKIAQGLLASLGAEVAQIWSAQKVFVVTDDNVATFYLEQVVDSLVEAGFQVEIAIVAHGEAAKSVDQVMAVTAKMAQFGLTRTDGVLALGGGVIGDLAGFVASIYMRGIGLIQVPTSFLAQVDSSVGGKTAIDAHQVKNLLGSFYPADLVLIDPMVLKTLPERELIAGYGEVVKAAALVGGDFWRLICQVNAPQMIITLAEELIEEAVSFKAAVVMADEHEGGKRRLLNFGHTIGHGVEALSQGELRHGEAVSIGMVAISRLLTDDQTLTETLKERLKVVGLPSRSPLLSQPDLVERIRLDKKNRNGQLAVVYLTGIGQPQITSISVQDLAKKIRKL</sequence>
<gene>
    <name evidence="18 21" type="primary">aroB</name>
    <name evidence="21" type="ORF">FPFC_021120</name>
</gene>
<feature type="binding site" evidence="18">
    <location>
        <position position="262"/>
    </location>
    <ligand>
        <name>Zn(2+)</name>
        <dbReference type="ChEBI" id="CHEBI:29105"/>
    </ligand>
</feature>
<dbReference type="InterPro" id="IPR056179">
    <property type="entry name" value="DHQS_C"/>
</dbReference>
<comment type="cofactor">
    <cofactor evidence="2 18">
        <name>NAD(+)</name>
        <dbReference type="ChEBI" id="CHEBI:57540"/>
    </cofactor>
</comment>
<dbReference type="FunFam" id="3.40.50.1970:FF:000007">
    <property type="entry name" value="Pentafunctional AROM polypeptide"/>
    <property type="match status" value="1"/>
</dbReference>
<feature type="binding site" evidence="18">
    <location>
        <position position="143"/>
    </location>
    <ligand>
        <name>NAD(+)</name>
        <dbReference type="ChEBI" id="CHEBI:57540"/>
    </ligand>
</feature>
<keyword evidence="22" id="KW-1185">Reference proteome</keyword>
<dbReference type="OrthoDB" id="9806583at2"/>
<evidence type="ECO:0000313" key="21">
    <source>
        <dbReference type="EMBL" id="GAP02664.1"/>
    </source>
</evidence>
<evidence type="ECO:0000256" key="13">
    <source>
        <dbReference type="ARBA" id="ARBA00022833"/>
    </source>
</evidence>
<comment type="subcellular location">
    <subcellularLocation>
        <location evidence="4 18">Cytoplasm</location>
    </subcellularLocation>
</comment>
<evidence type="ECO:0000256" key="14">
    <source>
        <dbReference type="ARBA" id="ARBA00023027"/>
    </source>
</evidence>
<keyword evidence="11 18" id="KW-0479">Metal-binding</keyword>
<name>A0A3F3GT20_9LACO</name>
<dbReference type="Pfam" id="PF24621">
    <property type="entry name" value="DHQS_C"/>
    <property type="match status" value="1"/>
</dbReference>
<keyword evidence="15 18" id="KW-0057">Aromatic amino acid biosynthesis</keyword>
<evidence type="ECO:0000256" key="9">
    <source>
        <dbReference type="ARBA" id="ARBA00022490"/>
    </source>
</evidence>
<evidence type="ECO:0000256" key="7">
    <source>
        <dbReference type="ARBA" id="ARBA00013031"/>
    </source>
</evidence>
<evidence type="ECO:0000256" key="3">
    <source>
        <dbReference type="ARBA" id="ARBA00001947"/>
    </source>
</evidence>